<evidence type="ECO:0000313" key="3">
    <source>
        <dbReference type="EMBL" id="OAG24938.1"/>
    </source>
</evidence>
<dbReference type="STRING" id="5599.A0A177DZM3"/>
<evidence type="ECO:0000256" key="1">
    <source>
        <dbReference type="SAM" id="MobiDB-lite"/>
    </source>
</evidence>
<dbReference type="OMA" id="MPKERNF"/>
<gene>
    <name evidence="3" type="ORF">CC77DRAFT_293193</name>
</gene>
<feature type="region of interest" description="Disordered" evidence="1">
    <location>
        <begin position="215"/>
        <end position="270"/>
    </location>
</feature>
<dbReference type="Proteomes" id="UP000077248">
    <property type="component" value="Unassembled WGS sequence"/>
</dbReference>
<feature type="compositionally biased region" description="Basic and acidic residues" evidence="1">
    <location>
        <begin position="45"/>
        <end position="76"/>
    </location>
</feature>
<accession>A0A177DZM3</accession>
<sequence>MAKEKNYNPVQEAKKAEKQKQIRKQKANLQTQRNEKLARRNPHRIQRDIDNLKELDQSGAIRPHERQRLQELEKDLTAVNKARAALGDKAPVFKPERQYNNNDDNRERGAEQRDRRAGVLGKRSRDGQRKDTDSSDTDDDVKRIPMPRDTPPPIPKRFLQPEQDDASAATTAAAAEPKKPTIVYEAAPQVRDLRKEATKFMPASVAQKIKLAKGEGRLLEPEEFDKLRDEGYMNEKKKEEEEENKSTAAGKEQAEKKTAAQTADEEEIDAFLEGVQNASVKDAVERAAEAAVQEAEYEMMAAEAQGQMEGISGEARTAENKLNHVSMEEVEDEDL</sequence>
<dbReference type="Pfam" id="PF09429">
    <property type="entry name" value="Wbp11"/>
    <property type="match status" value="1"/>
</dbReference>
<organism evidence="3 4">
    <name type="scientific">Alternaria alternata</name>
    <name type="common">Alternaria rot fungus</name>
    <name type="synonym">Torula alternata</name>
    <dbReference type="NCBI Taxonomy" id="5599"/>
    <lineage>
        <taxon>Eukaryota</taxon>
        <taxon>Fungi</taxon>
        <taxon>Dikarya</taxon>
        <taxon>Ascomycota</taxon>
        <taxon>Pezizomycotina</taxon>
        <taxon>Dothideomycetes</taxon>
        <taxon>Pleosporomycetidae</taxon>
        <taxon>Pleosporales</taxon>
        <taxon>Pleosporineae</taxon>
        <taxon>Pleosporaceae</taxon>
        <taxon>Alternaria</taxon>
        <taxon>Alternaria sect. Alternaria</taxon>
        <taxon>Alternaria alternata complex</taxon>
    </lineage>
</organism>
<feature type="region of interest" description="Disordered" evidence="1">
    <location>
        <begin position="1"/>
        <end position="181"/>
    </location>
</feature>
<dbReference type="KEGG" id="aalt:CC77DRAFT_293193"/>
<evidence type="ECO:0000259" key="2">
    <source>
        <dbReference type="Pfam" id="PF09429"/>
    </source>
</evidence>
<feature type="domain" description="Wbp11/ELF5/Saf1 N-terminal" evidence="2">
    <location>
        <begin position="4"/>
        <end position="81"/>
    </location>
</feature>
<feature type="compositionally biased region" description="Low complexity" evidence="1">
    <location>
        <begin position="166"/>
        <end position="175"/>
    </location>
</feature>
<protein>
    <recommendedName>
        <fullName evidence="2">Wbp11/ELF5/Saf1 N-terminal domain-containing protein</fullName>
    </recommendedName>
</protein>
<dbReference type="GO" id="GO:0006396">
    <property type="term" value="P:RNA processing"/>
    <property type="evidence" value="ECO:0007669"/>
    <property type="project" value="InterPro"/>
</dbReference>
<dbReference type="RefSeq" id="XP_018390359.1">
    <property type="nucleotide sequence ID" value="XM_018531090.1"/>
</dbReference>
<dbReference type="VEuPathDB" id="FungiDB:CC77DRAFT_293193"/>
<dbReference type="EMBL" id="KV441470">
    <property type="protein sequence ID" value="OAG24938.1"/>
    <property type="molecule type" value="Genomic_DNA"/>
</dbReference>
<evidence type="ECO:0000313" key="4">
    <source>
        <dbReference type="Proteomes" id="UP000077248"/>
    </source>
</evidence>
<feature type="compositionally biased region" description="Basic and acidic residues" evidence="1">
    <location>
        <begin position="103"/>
        <end position="133"/>
    </location>
</feature>
<feature type="compositionally biased region" description="Basic and acidic residues" evidence="1">
    <location>
        <begin position="215"/>
        <end position="239"/>
    </location>
</feature>
<dbReference type="GeneID" id="29116684"/>
<keyword evidence="4" id="KW-1185">Reference proteome</keyword>
<reference evidence="3 4" key="1">
    <citation type="submission" date="2016-05" db="EMBL/GenBank/DDBJ databases">
        <title>Comparative analysis of secretome profiles of manganese(II)-oxidizing ascomycete fungi.</title>
        <authorList>
            <consortium name="DOE Joint Genome Institute"/>
            <person name="Zeiner C.A."/>
            <person name="Purvine S.O."/>
            <person name="Zink E.M."/>
            <person name="Wu S."/>
            <person name="Pasa-Tolic L."/>
            <person name="Chaput D.L."/>
            <person name="Haridas S."/>
            <person name="Grigoriev I.V."/>
            <person name="Santelli C.M."/>
            <person name="Hansel C.M."/>
        </authorList>
    </citation>
    <scope>NUCLEOTIDE SEQUENCE [LARGE SCALE GENOMIC DNA]</scope>
    <source>
        <strain evidence="3 4">SRC1lrK2f</strain>
    </source>
</reference>
<feature type="region of interest" description="Disordered" evidence="1">
    <location>
        <begin position="304"/>
        <end position="335"/>
    </location>
</feature>
<feature type="compositionally biased region" description="Basic and acidic residues" evidence="1">
    <location>
        <begin position="1"/>
        <end position="20"/>
    </location>
</feature>
<proteinExistence type="predicted"/>
<name>A0A177DZM3_ALTAL</name>
<dbReference type="AlphaFoldDB" id="A0A177DZM3"/>
<dbReference type="InterPro" id="IPR019007">
    <property type="entry name" value="Wbp11/ELF5/Saf1_N"/>
</dbReference>